<evidence type="ECO:0008006" key="3">
    <source>
        <dbReference type="Google" id="ProtNLM"/>
    </source>
</evidence>
<dbReference type="RefSeq" id="WP_282911033.1">
    <property type="nucleotide sequence ID" value="NZ_JAGRPV010000001.1"/>
</dbReference>
<keyword evidence="2" id="KW-1185">Reference proteome</keyword>
<organism evidence="1 2">
    <name type="scientific">Cohnella hashimotonis</name>
    <dbReference type="NCBI Taxonomy" id="2826895"/>
    <lineage>
        <taxon>Bacteria</taxon>
        <taxon>Bacillati</taxon>
        <taxon>Bacillota</taxon>
        <taxon>Bacilli</taxon>
        <taxon>Bacillales</taxon>
        <taxon>Paenibacillaceae</taxon>
        <taxon>Cohnella</taxon>
    </lineage>
</organism>
<dbReference type="Proteomes" id="UP001161691">
    <property type="component" value="Unassembled WGS sequence"/>
</dbReference>
<sequence>MAYRALMFQFPDEGSAHKACGTLDELGYEPQPHGFGRLHIHVDGDNLASALEIAQSHGGELLSEAPAVDEELTANAYALDELQIPAHTVNEDWDPAYFGTEPDEAAPGSAYEGAPARLGEEVADDGSYNHFEAY</sequence>
<evidence type="ECO:0000313" key="2">
    <source>
        <dbReference type="Proteomes" id="UP001161691"/>
    </source>
</evidence>
<name>A0ABT6TQV2_9BACL</name>
<proteinExistence type="predicted"/>
<evidence type="ECO:0000313" key="1">
    <source>
        <dbReference type="EMBL" id="MDI4648309.1"/>
    </source>
</evidence>
<reference evidence="1" key="1">
    <citation type="submission" date="2023-04" db="EMBL/GenBank/DDBJ databases">
        <title>Comparative genomic analysis of Cohnella hashimotonis sp. nov., isolated from the International Space Station.</title>
        <authorList>
            <person name="Venkateswaran K."/>
            <person name="Simpson A."/>
        </authorList>
    </citation>
    <scope>NUCLEOTIDE SEQUENCE</scope>
    <source>
        <strain evidence="1">F6_2S_P_1</strain>
    </source>
</reference>
<gene>
    <name evidence="1" type="ORF">KB449_25380</name>
</gene>
<accession>A0ABT6TQV2</accession>
<dbReference type="EMBL" id="JAGRPV010000001">
    <property type="protein sequence ID" value="MDI4648309.1"/>
    <property type="molecule type" value="Genomic_DNA"/>
</dbReference>
<protein>
    <recommendedName>
        <fullName evidence="3">DNA/RNA helicase</fullName>
    </recommendedName>
</protein>
<comment type="caution">
    <text evidence="1">The sequence shown here is derived from an EMBL/GenBank/DDBJ whole genome shotgun (WGS) entry which is preliminary data.</text>
</comment>